<reference evidence="1 2" key="1">
    <citation type="submission" date="2018-03" db="EMBL/GenBank/DDBJ databases">
        <title>Brevisbacillus phylogenomics.</title>
        <authorList>
            <person name="Dunlap C."/>
        </authorList>
    </citation>
    <scope>NUCLEOTIDE SEQUENCE [LARGE SCALE GENOMIC DNA]</scope>
    <source>
        <strain evidence="1 2">NRRL NRS-1210</strain>
    </source>
</reference>
<sequence>MPLFEKELTQPLSLCDQNGRLLPEAIGWSRYPLHDCQFSGHWLRRKKWNFWFITAPECAMSIAMVNLDYAGIVFVHFIDLTTGETADSAVTVPFGAGIRLGATVDEPSHFASRKLSVSFQPGASGTSVEAAAICPGDKPLSLDIVIDPPSESLNVVIPWSAKRFQFTSKQTARPVHGTIRYNGKTYLLDRQNAFASLDFGRGVWPYHTRWNWTTCSFRHAEGVAGFNFGRGWTDGTGMTENGMTIDGVLYKLSEQIRFSYDPDNRMLPWTLASEESSAVRLTFTPLFARTEHKNLALVRTTLHQVIGRYDGTISTPEGKTITVQSKIGICEEQNARW</sequence>
<dbReference type="InterPro" id="IPR021243">
    <property type="entry name" value="DUF2804"/>
</dbReference>
<name>A0A2P7VPA3_9BACL</name>
<protein>
    <submittedName>
        <fullName evidence="1">DUF2804 domain-containing protein</fullName>
    </submittedName>
</protein>
<proteinExistence type="predicted"/>
<dbReference type="PANTHER" id="PTHR35868">
    <property type="entry name" value="DUF2804 DOMAIN-CONTAINING PROTEIN-RELATED"/>
    <property type="match status" value="1"/>
</dbReference>
<organism evidence="1 2">
    <name type="scientific">Brevibacillus fortis</name>
    <dbReference type="NCBI Taxonomy" id="2126352"/>
    <lineage>
        <taxon>Bacteria</taxon>
        <taxon>Bacillati</taxon>
        <taxon>Bacillota</taxon>
        <taxon>Bacilli</taxon>
        <taxon>Bacillales</taxon>
        <taxon>Paenibacillaceae</taxon>
        <taxon>Brevibacillus</taxon>
    </lineage>
</organism>
<evidence type="ECO:0000313" key="1">
    <source>
        <dbReference type="EMBL" id="PSK01038.1"/>
    </source>
</evidence>
<dbReference type="PANTHER" id="PTHR35868:SF3">
    <property type="entry name" value="DUF2804 DOMAIN-CONTAINING PROTEIN"/>
    <property type="match status" value="1"/>
</dbReference>
<keyword evidence="2" id="KW-1185">Reference proteome</keyword>
<comment type="caution">
    <text evidence="1">The sequence shown here is derived from an EMBL/GenBank/DDBJ whole genome shotgun (WGS) entry which is preliminary data.</text>
</comment>
<evidence type="ECO:0000313" key="2">
    <source>
        <dbReference type="Proteomes" id="UP000240419"/>
    </source>
</evidence>
<dbReference type="AlphaFoldDB" id="A0A2P7VPA3"/>
<gene>
    <name evidence="1" type="ORF">C7R93_00970</name>
</gene>
<dbReference type="EMBL" id="PXZM01000001">
    <property type="protein sequence ID" value="PSK01038.1"/>
    <property type="molecule type" value="Genomic_DNA"/>
</dbReference>
<dbReference type="Proteomes" id="UP000240419">
    <property type="component" value="Unassembled WGS sequence"/>
</dbReference>
<accession>A0A2P7VPA3</accession>
<dbReference type="OrthoDB" id="9762066at2"/>
<dbReference type="Pfam" id="PF10974">
    <property type="entry name" value="DUF2804"/>
    <property type="match status" value="1"/>
</dbReference>
<dbReference type="RefSeq" id="WP_106837056.1">
    <property type="nucleotide sequence ID" value="NZ_JBCNIW010000033.1"/>
</dbReference>